<dbReference type="RefSeq" id="WP_060535006.1">
    <property type="nucleotide sequence ID" value="NZ_CP013023.1"/>
</dbReference>
<protein>
    <submittedName>
        <fullName evidence="1">Uncharacterized protein</fullName>
    </submittedName>
</protein>
<evidence type="ECO:0000313" key="1">
    <source>
        <dbReference type="EMBL" id="ANF96900.1"/>
    </source>
</evidence>
<dbReference type="KEGG" id="pbv:AR543_13370"/>
<dbReference type="STRING" id="1616788.AR543_13370"/>
<name>A0A172ZID7_9BACL</name>
<evidence type="ECO:0000313" key="2">
    <source>
        <dbReference type="Proteomes" id="UP000078148"/>
    </source>
</evidence>
<sequence>MLALDSPVWAQLSTAYGSAEEVPQQLALLAQQYNQQQAEELYEELLHQDTLYTATLAAVPHLLSIAARFEDTSAMMSIYIDCGMIAAEYEIDQNPRIDSHLDPSLYHDIEQAYCQAVQNMNLLHDRILPILSGPTIDPLEKQYVLAAWMAYHGYQNVARLLFHYPEGEEYPAICPHCSKEWYIWPPDEHNQQTSWIVYPDDPVTSDNKYGRMIQPNRDSNTADPECTDLERIDPELAELSVRAGEFGLMDLQQRIPYLAGEVICPHCQEKGNVWKGILEHCI</sequence>
<proteinExistence type="predicted"/>
<dbReference type="Proteomes" id="UP000078148">
    <property type="component" value="Chromosome"/>
</dbReference>
<gene>
    <name evidence="1" type="ORF">AR543_13370</name>
</gene>
<dbReference type="AlphaFoldDB" id="A0A172ZID7"/>
<dbReference type="OrthoDB" id="796912at2"/>
<accession>A0A172ZID7</accession>
<reference evidence="2" key="1">
    <citation type="submission" date="2015-10" db="EMBL/GenBank/DDBJ databases">
        <title>Genome of Paenibacillus bovis sp. nov.</title>
        <authorList>
            <person name="Wu Z."/>
            <person name="Gao C."/>
            <person name="Liu Z."/>
            <person name="Zheng H."/>
        </authorList>
    </citation>
    <scope>NUCLEOTIDE SEQUENCE [LARGE SCALE GENOMIC DNA]</scope>
    <source>
        <strain evidence="2">BD3526</strain>
    </source>
</reference>
<organism evidence="1 2">
    <name type="scientific">Paenibacillus bovis</name>
    <dbReference type="NCBI Taxonomy" id="1616788"/>
    <lineage>
        <taxon>Bacteria</taxon>
        <taxon>Bacillati</taxon>
        <taxon>Bacillota</taxon>
        <taxon>Bacilli</taxon>
        <taxon>Bacillales</taxon>
        <taxon>Paenibacillaceae</taxon>
        <taxon>Paenibacillus</taxon>
    </lineage>
</organism>
<keyword evidence="2" id="KW-1185">Reference proteome</keyword>
<reference evidence="1 2" key="2">
    <citation type="journal article" date="2016" name="Int. J. Syst. Evol. Microbiol.">
        <title>Paenibacillus bovis sp. nov., isolated from raw yak (Bos grunniens) milk.</title>
        <authorList>
            <person name="Gao C."/>
            <person name="Han J."/>
            <person name="Liu Z."/>
            <person name="Xu X."/>
            <person name="Hang F."/>
            <person name="Wu Z."/>
        </authorList>
    </citation>
    <scope>NUCLEOTIDE SEQUENCE [LARGE SCALE GENOMIC DNA]</scope>
    <source>
        <strain evidence="1 2">BD3526</strain>
    </source>
</reference>
<dbReference type="EMBL" id="CP013023">
    <property type="protein sequence ID" value="ANF96900.1"/>
    <property type="molecule type" value="Genomic_DNA"/>
</dbReference>